<gene>
    <name evidence="2" type="ORF">MNBD_NITROSPIRAE01-787</name>
</gene>
<keyword evidence="1" id="KW-0812">Transmembrane</keyword>
<feature type="transmembrane region" description="Helical" evidence="1">
    <location>
        <begin position="12"/>
        <end position="30"/>
    </location>
</feature>
<evidence type="ECO:0000256" key="1">
    <source>
        <dbReference type="SAM" id="Phobius"/>
    </source>
</evidence>
<keyword evidence="1" id="KW-0472">Membrane</keyword>
<accession>A0A3B1CEG4</accession>
<dbReference type="EMBL" id="UOGF01000040">
    <property type="protein sequence ID" value="VAX28599.1"/>
    <property type="molecule type" value="Genomic_DNA"/>
</dbReference>
<sequence length="192" mass="20693">MMDKKDKSQAAMALICFAVLSFVTALFFNVTTGELVRKALPPGGGIVGPMTIDSNRTVLQVKVSQDVPRNGPGNQVTGIVLDEQKNPLFSFGEEFWSETGYDDGGSWAEQKTAYDIKITLQKGTYFFELDSDSPAASQSKIHLLVKKKGGSAVPFFIAGIVALIIGVIMNEKANGTISRKITSVEGQSNPWA</sequence>
<evidence type="ECO:0000313" key="2">
    <source>
        <dbReference type="EMBL" id="VAX28599.1"/>
    </source>
</evidence>
<dbReference type="AlphaFoldDB" id="A0A3B1CEG4"/>
<proteinExistence type="predicted"/>
<feature type="transmembrane region" description="Helical" evidence="1">
    <location>
        <begin position="152"/>
        <end position="170"/>
    </location>
</feature>
<reference evidence="2" key="1">
    <citation type="submission" date="2018-06" db="EMBL/GenBank/DDBJ databases">
        <authorList>
            <person name="Zhirakovskaya E."/>
        </authorList>
    </citation>
    <scope>NUCLEOTIDE SEQUENCE</scope>
</reference>
<organism evidence="2">
    <name type="scientific">hydrothermal vent metagenome</name>
    <dbReference type="NCBI Taxonomy" id="652676"/>
    <lineage>
        <taxon>unclassified sequences</taxon>
        <taxon>metagenomes</taxon>
        <taxon>ecological metagenomes</taxon>
    </lineage>
</organism>
<name>A0A3B1CEG4_9ZZZZ</name>
<keyword evidence="1" id="KW-1133">Transmembrane helix</keyword>
<protein>
    <submittedName>
        <fullName evidence="2">Uncharacterized protein</fullName>
    </submittedName>
</protein>